<organism evidence="1 2">
    <name type="scientific">Delftia tsuruhatensis</name>
    <dbReference type="NCBI Taxonomy" id="180282"/>
    <lineage>
        <taxon>Bacteria</taxon>
        <taxon>Pseudomonadati</taxon>
        <taxon>Pseudomonadota</taxon>
        <taxon>Betaproteobacteria</taxon>
        <taxon>Burkholderiales</taxon>
        <taxon>Comamonadaceae</taxon>
        <taxon>Delftia</taxon>
    </lineage>
</organism>
<gene>
    <name evidence="1" type="ORF">BI380_20360</name>
</gene>
<sequence length="77" mass="9055">MLPMVLRIICNTEKFIQMRIWNCFSIHPGTRYAMQLYFHLSDQSCKTHATNRCSKPFLSFEWSTVDDFAIGAQQRHG</sequence>
<reference evidence="1 2" key="1">
    <citation type="submission" date="2016-09" db="EMBL/GenBank/DDBJ databases">
        <title>Complete genome sequence of Deltia acidovorans CM13 isolated from murine proximal colonic tissue.</title>
        <authorList>
            <person name="Saffarian A."/>
        </authorList>
    </citation>
    <scope>NUCLEOTIDE SEQUENCE [LARGE SCALE GENOMIC DNA]</scope>
    <source>
        <strain evidence="1 2">CM13</strain>
    </source>
</reference>
<dbReference type="Proteomes" id="UP000095607">
    <property type="component" value="Chromosome"/>
</dbReference>
<dbReference type="EMBL" id="CP017420">
    <property type="protein sequence ID" value="AOV03533.1"/>
    <property type="molecule type" value="Genomic_DNA"/>
</dbReference>
<name>A0ABM6E7M2_9BURK</name>
<proteinExistence type="predicted"/>
<evidence type="ECO:0000313" key="2">
    <source>
        <dbReference type="Proteomes" id="UP000095607"/>
    </source>
</evidence>
<protein>
    <submittedName>
        <fullName evidence="1">Uncharacterized protein</fullName>
    </submittedName>
</protein>
<keyword evidence="2" id="KW-1185">Reference proteome</keyword>
<accession>A0ABM6E7M2</accession>
<evidence type="ECO:0000313" key="1">
    <source>
        <dbReference type="EMBL" id="AOV03533.1"/>
    </source>
</evidence>